<dbReference type="Gene3D" id="3.80.10.10">
    <property type="entry name" value="Ribonuclease Inhibitor"/>
    <property type="match status" value="3"/>
</dbReference>
<dbReference type="EC" id="2.7.11.1" evidence="5"/>
<dbReference type="GO" id="GO:0005886">
    <property type="term" value="C:plasma membrane"/>
    <property type="evidence" value="ECO:0007669"/>
    <property type="project" value="UniProtKB-SubCell"/>
</dbReference>
<dbReference type="InterPro" id="IPR013210">
    <property type="entry name" value="LRR_N_plant-typ"/>
</dbReference>
<dbReference type="FunFam" id="1.10.510.10:FF:000358">
    <property type="entry name" value="Putative leucine-rich repeat receptor-like serine/threonine-protein kinase"/>
    <property type="match status" value="1"/>
</dbReference>
<dbReference type="InterPro" id="IPR001611">
    <property type="entry name" value="Leu-rich_rpt"/>
</dbReference>
<evidence type="ECO:0000256" key="10">
    <source>
        <dbReference type="ARBA" id="ARBA00022679"/>
    </source>
</evidence>
<keyword evidence="15 25" id="KW-0418">Kinase</keyword>
<dbReference type="PROSITE" id="PS00108">
    <property type="entry name" value="PROTEIN_KINASE_ST"/>
    <property type="match status" value="1"/>
</dbReference>
<dbReference type="InterPro" id="IPR008271">
    <property type="entry name" value="Ser/Thr_kinase_AS"/>
</dbReference>
<keyword evidence="18" id="KW-0472">Membrane</keyword>
<evidence type="ECO:0000256" key="6">
    <source>
        <dbReference type="ARBA" id="ARBA00022475"/>
    </source>
</evidence>
<dbReference type="Pfam" id="PF13855">
    <property type="entry name" value="LRR_8"/>
    <property type="match status" value="2"/>
</dbReference>
<feature type="domain" description="Protein kinase" evidence="24">
    <location>
        <begin position="387"/>
        <end position="672"/>
    </location>
</feature>
<dbReference type="EMBL" id="ASHM01013541">
    <property type="protein sequence ID" value="PNX95502.1"/>
    <property type="molecule type" value="Genomic_DNA"/>
</dbReference>
<dbReference type="FunFam" id="3.80.10.10:FF:000299">
    <property type="entry name" value="Piriformospora indica-insensitive protein 2"/>
    <property type="match status" value="1"/>
</dbReference>
<keyword evidence="13" id="KW-0677">Repeat</keyword>
<dbReference type="InterPro" id="IPR032675">
    <property type="entry name" value="LRR_dom_sf"/>
</dbReference>
<protein>
    <recommendedName>
        <fullName evidence="5">non-specific serine/threonine protein kinase</fullName>
        <ecNumber evidence="5">2.7.11.1</ecNumber>
    </recommendedName>
</protein>
<sequence length="677" mass="74682">MFPTFSFCLSLIFALNFVQNTITSSLGNETDNLALLKFKDAISDPNGILASWNSSTHYCNWDGITCGHKHQRVTELDLEGYELHGFISPYVGNLSFLVNLNLADNSFNGKIPDELGRLFRLQKLLLSNNSMTGEIPTNLTSCSDLQVLCLNGNHLIGKIPIGINSLHMLRTLQISTNNLTGRIPSFIGNLSSLTYLSMAINHLEGNIPQEMCSLKNLTFMQLGENRLNVTFPSCLYNMSSLTTIAVALNDFNGPLPPNMFNTLSNLQQLYIGGNQLSDVSENHLSGDIPRTIGECIVLEYLCLQGNSFNGTIPTSLASLKDLQYLDMSRNRLSGPIPNVLQNISVLEYLNVSFNVLEGEVPTKGVFGNVGELVVTGNNNLCGGISELHLQPCSVKGSFGTVYKGNLTSEDKVVAIKVLNLQKKGAHKSFIAEYYKGQEFKALVFEYMSNGSLEQWLHAGIVNAGNKRMLDIEQRLNIAIDIASVLHYLHLECEQLVIHCDLKPSNVLLDDDMVARVSDFGIARLVSVINDTSHQETSTIGIKGTIGYAPPEYGMGSEISTYGDMYSFGVLMLEMLTGRKPTDEMFEDSQNLHMFVENSFPNNLIQILDPRLLPRNEEATIEDGNIGSFTPIVEKCLVSLFRIGLACSVESPKERMNIVDVTRELSITKKAFLAGEID</sequence>
<dbReference type="Gene3D" id="3.30.200.20">
    <property type="entry name" value="Phosphorylase Kinase, domain 1"/>
    <property type="match status" value="1"/>
</dbReference>
<keyword evidence="19" id="KW-0675">Receptor</keyword>
<dbReference type="Gene3D" id="1.10.510.10">
    <property type="entry name" value="Transferase(Phosphotransferase) domain 1"/>
    <property type="match status" value="1"/>
</dbReference>
<evidence type="ECO:0000313" key="26">
    <source>
        <dbReference type="Proteomes" id="UP000236291"/>
    </source>
</evidence>
<keyword evidence="14" id="KW-0547">Nucleotide-binding</keyword>
<keyword evidence="10" id="KW-0808">Transferase</keyword>
<evidence type="ECO:0000313" key="25">
    <source>
        <dbReference type="EMBL" id="PNX95502.1"/>
    </source>
</evidence>
<evidence type="ECO:0000256" key="5">
    <source>
        <dbReference type="ARBA" id="ARBA00012513"/>
    </source>
</evidence>
<keyword evidence="12 23" id="KW-0732">Signal</keyword>
<dbReference type="InterPro" id="IPR011009">
    <property type="entry name" value="Kinase-like_dom_sf"/>
</dbReference>
<reference evidence="25 26" key="1">
    <citation type="journal article" date="2014" name="Am. J. Bot.">
        <title>Genome assembly and annotation for red clover (Trifolium pratense; Fabaceae).</title>
        <authorList>
            <person name="Istvanek J."/>
            <person name="Jaros M."/>
            <person name="Krenek A."/>
            <person name="Repkova J."/>
        </authorList>
    </citation>
    <scope>NUCLEOTIDE SEQUENCE [LARGE SCALE GENOMIC DNA]</scope>
    <source>
        <strain evidence="26">cv. Tatra</strain>
        <tissue evidence="25">Young leaves</tissue>
    </source>
</reference>
<proteinExistence type="inferred from homology"/>
<dbReference type="SMART" id="SM00369">
    <property type="entry name" value="LRR_TYP"/>
    <property type="match status" value="5"/>
</dbReference>
<comment type="subcellular location">
    <subcellularLocation>
        <location evidence="1">Cell membrane</location>
        <topology evidence="1">Single-pass membrane protein</topology>
    </subcellularLocation>
    <subcellularLocation>
        <location evidence="2">Membrane</location>
        <topology evidence="2">Single-pass type I membrane protein</topology>
    </subcellularLocation>
</comment>
<keyword evidence="7" id="KW-0723">Serine/threonine-protein kinase</keyword>
<dbReference type="GO" id="GO:0005524">
    <property type="term" value="F:ATP binding"/>
    <property type="evidence" value="ECO:0007669"/>
    <property type="project" value="UniProtKB-KW"/>
</dbReference>
<organism evidence="25 26">
    <name type="scientific">Trifolium pratense</name>
    <name type="common">Red clover</name>
    <dbReference type="NCBI Taxonomy" id="57577"/>
    <lineage>
        <taxon>Eukaryota</taxon>
        <taxon>Viridiplantae</taxon>
        <taxon>Streptophyta</taxon>
        <taxon>Embryophyta</taxon>
        <taxon>Tracheophyta</taxon>
        <taxon>Spermatophyta</taxon>
        <taxon>Magnoliopsida</taxon>
        <taxon>eudicotyledons</taxon>
        <taxon>Gunneridae</taxon>
        <taxon>Pentapetalae</taxon>
        <taxon>rosids</taxon>
        <taxon>fabids</taxon>
        <taxon>Fabales</taxon>
        <taxon>Fabaceae</taxon>
        <taxon>Papilionoideae</taxon>
        <taxon>50 kb inversion clade</taxon>
        <taxon>NPAAA clade</taxon>
        <taxon>Hologalegina</taxon>
        <taxon>IRL clade</taxon>
        <taxon>Trifolieae</taxon>
        <taxon>Trifolium</taxon>
    </lineage>
</organism>
<feature type="signal peptide" evidence="23">
    <location>
        <begin position="1"/>
        <end position="23"/>
    </location>
</feature>
<dbReference type="SUPFAM" id="SSF56112">
    <property type="entry name" value="Protein kinase-like (PK-like)"/>
    <property type="match status" value="1"/>
</dbReference>
<evidence type="ECO:0000256" key="8">
    <source>
        <dbReference type="ARBA" id="ARBA00022553"/>
    </source>
</evidence>
<dbReference type="Pfam" id="PF00560">
    <property type="entry name" value="LRR_1"/>
    <property type="match status" value="3"/>
</dbReference>
<keyword evidence="11" id="KW-0812">Transmembrane</keyword>
<dbReference type="PROSITE" id="PS50011">
    <property type="entry name" value="PROTEIN_KINASE_DOM"/>
    <property type="match status" value="1"/>
</dbReference>
<evidence type="ECO:0000256" key="7">
    <source>
        <dbReference type="ARBA" id="ARBA00022527"/>
    </source>
</evidence>
<keyword evidence="20" id="KW-0325">Glycoprotein</keyword>
<evidence type="ECO:0000256" key="21">
    <source>
        <dbReference type="ARBA" id="ARBA00047899"/>
    </source>
</evidence>
<evidence type="ECO:0000256" key="9">
    <source>
        <dbReference type="ARBA" id="ARBA00022614"/>
    </source>
</evidence>
<accession>A0A2K3MXJ5</accession>
<evidence type="ECO:0000256" key="1">
    <source>
        <dbReference type="ARBA" id="ARBA00004162"/>
    </source>
</evidence>
<dbReference type="SUPFAM" id="SSF52058">
    <property type="entry name" value="L domain-like"/>
    <property type="match status" value="1"/>
</dbReference>
<evidence type="ECO:0000256" key="20">
    <source>
        <dbReference type="ARBA" id="ARBA00023180"/>
    </source>
</evidence>
<comment type="similarity">
    <text evidence="4">Belongs to the RLP family.</text>
</comment>
<reference evidence="25 26" key="2">
    <citation type="journal article" date="2017" name="Front. Plant Sci.">
        <title>Gene Classification and Mining of Molecular Markers Useful in Red Clover (Trifolium pratense) Breeding.</title>
        <authorList>
            <person name="Istvanek J."/>
            <person name="Dluhosova J."/>
            <person name="Dluhos P."/>
            <person name="Patkova L."/>
            <person name="Nedelnik J."/>
            <person name="Repkova J."/>
        </authorList>
    </citation>
    <scope>NUCLEOTIDE SEQUENCE [LARGE SCALE GENOMIC DNA]</scope>
    <source>
        <strain evidence="26">cv. Tatra</strain>
        <tissue evidence="25">Young leaves</tissue>
    </source>
</reference>
<evidence type="ECO:0000256" key="12">
    <source>
        <dbReference type="ARBA" id="ARBA00022729"/>
    </source>
</evidence>
<evidence type="ECO:0000256" key="16">
    <source>
        <dbReference type="ARBA" id="ARBA00022840"/>
    </source>
</evidence>
<evidence type="ECO:0000256" key="22">
    <source>
        <dbReference type="ARBA" id="ARBA00048679"/>
    </source>
</evidence>
<comment type="caution">
    <text evidence="25">The sequence shown here is derived from an EMBL/GenBank/DDBJ whole genome shotgun (WGS) entry which is preliminary data.</text>
</comment>
<evidence type="ECO:0000256" key="15">
    <source>
        <dbReference type="ARBA" id="ARBA00022777"/>
    </source>
</evidence>
<evidence type="ECO:0000256" key="3">
    <source>
        <dbReference type="ARBA" id="ARBA00008684"/>
    </source>
</evidence>
<evidence type="ECO:0000256" key="23">
    <source>
        <dbReference type="SAM" id="SignalP"/>
    </source>
</evidence>
<comment type="similarity">
    <text evidence="3">Belongs to the protein kinase superfamily. Ser/Thr protein kinase family.</text>
</comment>
<evidence type="ECO:0000256" key="17">
    <source>
        <dbReference type="ARBA" id="ARBA00022989"/>
    </source>
</evidence>
<evidence type="ECO:0000259" key="24">
    <source>
        <dbReference type="PROSITE" id="PS50011"/>
    </source>
</evidence>
<comment type="catalytic activity">
    <reaction evidence="22">
        <text>L-seryl-[protein] + ATP = O-phospho-L-seryl-[protein] + ADP + H(+)</text>
        <dbReference type="Rhea" id="RHEA:17989"/>
        <dbReference type="Rhea" id="RHEA-COMP:9863"/>
        <dbReference type="Rhea" id="RHEA-COMP:11604"/>
        <dbReference type="ChEBI" id="CHEBI:15378"/>
        <dbReference type="ChEBI" id="CHEBI:29999"/>
        <dbReference type="ChEBI" id="CHEBI:30616"/>
        <dbReference type="ChEBI" id="CHEBI:83421"/>
        <dbReference type="ChEBI" id="CHEBI:456216"/>
        <dbReference type="EC" id="2.7.11.1"/>
    </reaction>
</comment>
<keyword evidence="16" id="KW-0067">ATP-binding</keyword>
<dbReference type="GO" id="GO:0004674">
    <property type="term" value="F:protein serine/threonine kinase activity"/>
    <property type="evidence" value="ECO:0007669"/>
    <property type="project" value="UniProtKB-KW"/>
</dbReference>
<dbReference type="SMART" id="SM00220">
    <property type="entry name" value="S_TKc"/>
    <property type="match status" value="1"/>
</dbReference>
<dbReference type="PANTHER" id="PTHR48053">
    <property type="entry name" value="LEUCINE RICH REPEAT FAMILY PROTEIN, EXPRESSED"/>
    <property type="match status" value="1"/>
</dbReference>
<dbReference type="InterPro" id="IPR003591">
    <property type="entry name" value="Leu-rich_rpt_typical-subtyp"/>
</dbReference>
<dbReference type="Pfam" id="PF00069">
    <property type="entry name" value="Pkinase"/>
    <property type="match status" value="1"/>
</dbReference>
<dbReference type="FunFam" id="3.80.10.10:FF:000565">
    <property type="entry name" value="Leucine-rich repeat receptor-like kinase protein FLORAL ORGAN NUMBER1"/>
    <property type="match status" value="1"/>
</dbReference>
<evidence type="ECO:0000256" key="18">
    <source>
        <dbReference type="ARBA" id="ARBA00023136"/>
    </source>
</evidence>
<dbReference type="Proteomes" id="UP000236291">
    <property type="component" value="Unassembled WGS sequence"/>
</dbReference>
<keyword evidence="17" id="KW-1133">Transmembrane helix</keyword>
<evidence type="ECO:0000256" key="4">
    <source>
        <dbReference type="ARBA" id="ARBA00009592"/>
    </source>
</evidence>
<evidence type="ECO:0000256" key="11">
    <source>
        <dbReference type="ARBA" id="ARBA00022692"/>
    </source>
</evidence>
<evidence type="ECO:0000256" key="19">
    <source>
        <dbReference type="ARBA" id="ARBA00023170"/>
    </source>
</evidence>
<dbReference type="Pfam" id="PF08263">
    <property type="entry name" value="LRRNT_2"/>
    <property type="match status" value="1"/>
</dbReference>
<feature type="chain" id="PRO_5014360810" description="non-specific serine/threonine protein kinase" evidence="23">
    <location>
        <begin position="24"/>
        <end position="677"/>
    </location>
</feature>
<name>A0A2K3MXJ5_TRIPR</name>
<dbReference type="PANTHER" id="PTHR48053:SF37">
    <property type="entry name" value="LEUCINE-RICH REPEAT PROTEIN KINASE FAMILY PROTEIN"/>
    <property type="match status" value="1"/>
</dbReference>
<keyword evidence="8" id="KW-0597">Phosphoprotein</keyword>
<evidence type="ECO:0000256" key="14">
    <source>
        <dbReference type="ARBA" id="ARBA00022741"/>
    </source>
</evidence>
<evidence type="ECO:0000256" key="2">
    <source>
        <dbReference type="ARBA" id="ARBA00004479"/>
    </source>
</evidence>
<keyword evidence="6" id="KW-1003">Cell membrane</keyword>
<dbReference type="FunFam" id="3.80.10.10:FF:000111">
    <property type="entry name" value="LRR receptor-like serine/threonine-protein kinase ERECTA"/>
    <property type="match status" value="1"/>
</dbReference>
<dbReference type="STRING" id="57577.A0A2K3MXJ5"/>
<dbReference type="InterPro" id="IPR051716">
    <property type="entry name" value="Plant_RL_S/T_kinase"/>
</dbReference>
<dbReference type="AlphaFoldDB" id="A0A2K3MXJ5"/>
<keyword evidence="9" id="KW-0433">Leucine-rich repeat</keyword>
<dbReference type="InterPro" id="IPR000719">
    <property type="entry name" value="Prot_kinase_dom"/>
</dbReference>
<gene>
    <name evidence="25" type="ORF">L195_g018695</name>
</gene>
<comment type="catalytic activity">
    <reaction evidence="21">
        <text>L-threonyl-[protein] + ATP = O-phospho-L-threonyl-[protein] + ADP + H(+)</text>
        <dbReference type="Rhea" id="RHEA:46608"/>
        <dbReference type="Rhea" id="RHEA-COMP:11060"/>
        <dbReference type="Rhea" id="RHEA-COMP:11605"/>
        <dbReference type="ChEBI" id="CHEBI:15378"/>
        <dbReference type="ChEBI" id="CHEBI:30013"/>
        <dbReference type="ChEBI" id="CHEBI:30616"/>
        <dbReference type="ChEBI" id="CHEBI:61977"/>
        <dbReference type="ChEBI" id="CHEBI:456216"/>
        <dbReference type="EC" id="2.7.11.1"/>
    </reaction>
</comment>
<evidence type="ECO:0000256" key="13">
    <source>
        <dbReference type="ARBA" id="ARBA00022737"/>
    </source>
</evidence>